<name>W8F0N6_9BACT</name>
<dbReference type="KEGG" id="hsw:Hsw_1992"/>
<dbReference type="Proteomes" id="UP000019423">
    <property type="component" value="Chromosome"/>
</dbReference>
<sequence>MNYSLLTSLLTTICGSGLITGTVSCVSQNKYTTLQTQYTDVAWSRDQLQVEKTVLLEEKARNKESLRTSLLSKNQ</sequence>
<evidence type="ECO:0000313" key="2">
    <source>
        <dbReference type="Proteomes" id="UP000019423"/>
    </source>
</evidence>
<organism evidence="1 2">
    <name type="scientific">Hymenobacter swuensis DY53</name>
    <dbReference type="NCBI Taxonomy" id="1227739"/>
    <lineage>
        <taxon>Bacteria</taxon>
        <taxon>Pseudomonadati</taxon>
        <taxon>Bacteroidota</taxon>
        <taxon>Cytophagia</taxon>
        <taxon>Cytophagales</taxon>
        <taxon>Hymenobacteraceae</taxon>
        <taxon>Hymenobacter</taxon>
    </lineage>
</organism>
<keyword evidence="2" id="KW-1185">Reference proteome</keyword>
<reference evidence="1 2" key="1">
    <citation type="submission" date="2014-01" db="EMBL/GenBank/DDBJ databases">
        <title>Complete genome sequence of ionizing-radiation resistance bacterium Hymenobacter swuensis DY53.</title>
        <authorList>
            <person name="Jung J.-H."/>
            <person name="Jeong S.-W."/>
            <person name="Joe M.-H."/>
            <person name="Cho y.-j."/>
            <person name="Kim M.-K."/>
            <person name="Lim S.-Y."/>
        </authorList>
    </citation>
    <scope>NUCLEOTIDE SEQUENCE [LARGE SCALE GENOMIC DNA]</scope>
    <source>
        <strain evidence="1 2">DY53</strain>
    </source>
</reference>
<dbReference type="EMBL" id="CP007145">
    <property type="protein sequence ID" value="AHJ97587.1"/>
    <property type="molecule type" value="Genomic_DNA"/>
</dbReference>
<evidence type="ECO:0000313" key="1">
    <source>
        <dbReference type="EMBL" id="AHJ97587.1"/>
    </source>
</evidence>
<dbReference type="HOGENOM" id="CLU_2666136_0_0_10"/>
<dbReference type="RefSeq" id="WP_155832930.1">
    <property type="nucleotide sequence ID" value="NZ_CP007145.1"/>
</dbReference>
<dbReference type="AlphaFoldDB" id="W8F0N6"/>
<dbReference type="STRING" id="1227739.Hsw_1992"/>
<protein>
    <submittedName>
        <fullName evidence="1">Uncharacterized protein</fullName>
    </submittedName>
</protein>
<proteinExistence type="predicted"/>
<dbReference type="PATRIC" id="fig|1227739.3.peg.2208"/>
<gene>
    <name evidence="1" type="ORF">Hsw_1992</name>
</gene>
<accession>W8F0N6</accession>